<dbReference type="PANTHER" id="PTHR23232:SF157">
    <property type="entry name" value="ZINC FINGER PROTEIN 525"/>
    <property type="match status" value="1"/>
</dbReference>
<dbReference type="PROSITE" id="PS50805">
    <property type="entry name" value="KRAB"/>
    <property type="match status" value="1"/>
</dbReference>
<dbReference type="SUPFAM" id="SSF109640">
    <property type="entry name" value="KRAB domain (Kruppel-associated box)"/>
    <property type="match status" value="1"/>
</dbReference>
<dbReference type="GO" id="GO:0006355">
    <property type="term" value="P:regulation of DNA-templated transcription"/>
    <property type="evidence" value="ECO:0007669"/>
    <property type="project" value="InterPro"/>
</dbReference>
<proteinExistence type="predicted"/>
<dbReference type="Proteomes" id="UP000694414">
    <property type="component" value="Unplaced"/>
</dbReference>
<reference evidence="2" key="1">
    <citation type="submission" date="2025-08" db="UniProtKB">
        <authorList>
            <consortium name="Ensembl"/>
        </authorList>
    </citation>
    <scope>IDENTIFICATION</scope>
</reference>
<evidence type="ECO:0000313" key="2">
    <source>
        <dbReference type="Ensembl" id="ENSPSMP00000021771.1"/>
    </source>
</evidence>
<dbReference type="Ensembl" id="ENSPSMT00000025240.1">
    <property type="protein sequence ID" value="ENSPSMP00000021771.1"/>
    <property type="gene ID" value="ENSPSMG00000015371.1"/>
</dbReference>
<name>A0A8C8ZP80_PROSS</name>
<dbReference type="InterPro" id="IPR001909">
    <property type="entry name" value="KRAB"/>
</dbReference>
<dbReference type="AlphaFoldDB" id="A0A8C8ZP80"/>
<dbReference type="InterPro" id="IPR050169">
    <property type="entry name" value="Krueppel_C2H2_ZnF"/>
</dbReference>
<evidence type="ECO:0000259" key="1">
    <source>
        <dbReference type="PROSITE" id="PS50805"/>
    </source>
</evidence>
<organism evidence="2 3">
    <name type="scientific">Prolemur simus</name>
    <name type="common">Greater bamboo lemur</name>
    <name type="synonym">Hapalemur simus</name>
    <dbReference type="NCBI Taxonomy" id="1328070"/>
    <lineage>
        <taxon>Eukaryota</taxon>
        <taxon>Metazoa</taxon>
        <taxon>Chordata</taxon>
        <taxon>Craniata</taxon>
        <taxon>Vertebrata</taxon>
        <taxon>Euteleostomi</taxon>
        <taxon>Mammalia</taxon>
        <taxon>Eutheria</taxon>
        <taxon>Euarchontoglires</taxon>
        <taxon>Primates</taxon>
        <taxon>Strepsirrhini</taxon>
        <taxon>Lemuriformes</taxon>
        <taxon>Lemuridae</taxon>
        <taxon>Prolemur</taxon>
    </lineage>
</organism>
<protein>
    <recommendedName>
        <fullName evidence="1">KRAB domain-containing protein</fullName>
    </recommendedName>
</protein>
<dbReference type="CDD" id="cd07765">
    <property type="entry name" value="KRAB_A-box"/>
    <property type="match status" value="1"/>
</dbReference>
<dbReference type="SMART" id="SM00349">
    <property type="entry name" value="KRAB"/>
    <property type="match status" value="1"/>
</dbReference>
<reference evidence="2" key="2">
    <citation type="submission" date="2025-09" db="UniProtKB">
        <authorList>
            <consortium name="Ensembl"/>
        </authorList>
    </citation>
    <scope>IDENTIFICATION</scope>
</reference>
<evidence type="ECO:0000313" key="3">
    <source>
        <dbReference type="Proteomes" id="UP000694414"/>
    </source>
</evidence>
<feature type="domain" description="KRAB" evidence="1">
    <location>
        <begin position="47"/>
        <end position="120"/>
    </location>
</feature>
<dbReference type="Pfam" id="PF01352">
    <property type="entry name" value="KRAB"/>
    <property type="match status" value="1"/>
</dbReference>
<dbReference type="GeneTree" id="ENSGT00940000161267"/>
<dbReference type="InterPro" id="IPR036051">
    <property type="entry name" value="KRAB_dom_sf"/>
</dbReference>
<dbReference type="PANTHER" id="PTHR23232">
    <property type="entry name" value="KRAB DOMAIN C2H2 ZINC FINGER"/>
    <property type="match status" value="1"/>
</dbReference>
<keyword evidence="3" id="KW-1185">Reference proteome</keyword>
<dbReference type="Gene3D" id="6.10.140.140">
    <property type="match status" value="1"/>
</dbReference>
<accession>A0A8C8ZP80</accession>
<sequence>MLPGSYNSFRMFKSCSDFSGFYVSPVEEPHGGLISSCNSRTMTDGLVTFKDVGIDFSQEEWDCLNPAQSDICLDVMLENYSNLVSLDLESTTYETKKIFSEDDIFEIKFSQWETKEKGKK</sequence>